<feature type="transmembrane region" description="Helical" evidence="6">
    <location>
        <begin position="191"/>
        <end position="215"/>
    </location>
</feature>
<keyword evidence="2" id="KW-1003">Cell membrane</keyword>
<comment type="subcellular location">
    <subcellularLocation>
        <location evidence="1">Cell membrane</location>
        <topology evidence="1">Multi-pass membrane protein</topology>
    </subcellularLocation>
</comment>
<dbReference type="RefSeq" id="WP_084424321.1">
    <property type="nucleotide sequence ID" value="NZ_FWXV01000001.1"/>
</dbReference>
<feature type="transmembrane region" description="Helical" evidence="6">
    <location>
        <begin position="328"/>
        <end position="348"/>
    </location>
</feature>
<feature type="transmembrane region" description="Helical" evidence="6">
    <location>
        <begin position="716"/>
        <end position="739"/>
    </location>
</feature>
<sequence>MNPLQLALRVLRGDSRSRMSAIFTAVGVAVGVTLVLWLATVPGALQSRADRESWREASYSSQADFEQRSADASILVASSRDNVGTQRIERYDVAALKPNVPLAAGIPKVPGPDEVLLSPALAKLAASLPADQLADRFKGKVVGQFGPEALKFPDELVAMVGHDPSDMPNAGPRDGLTSSGVRGEVNELLVFLSRIGIVVLIAPCLVLVASAARLTAARRERRLAALRLAGATPQQVISMTAAETAVASIVGAVLGVGITFPLRELTALIPWDGGDWYPSDWTPSGLLIAGALVLAPLLVVGAAVFGLRRVVNRPLGAAQQQNKRQPNAARLLWLVGAAVAFVVAIGAAQNSKGDSGMFFVLIGLALVAVSLVFVGPLVTSLIGRIFTRRWRSPATLLAGRRLMDDPKAAFRASAGVVLAVFAGSMALAMFPTVENQIGYSTGKWRDGVFVAEGTGHTQEQIAALKSDLSARGVDAPVIEVGEGSFRSNSDRNRTMPGFVLSCSDAAKVLGARVEGCRPGPAIYLPRGTALDPSRLEFQSYTSKSGDYVALPQGVSVREYNPQGWYGILMDPAVFGSTPDGNGTVAVVTTPANRDVVHTMVVRNLPGVSLYSNERYNARADTLAGDLRRATLLGLSIATVLGGVSAAVAAAGSVVDRRRTFGALIAAGTPVSVLTRALRREAMLPALVATLGAGVAGVLVGSGLLTLIKGELELNPWILTPVVLGIIVALMAAAACGPVLRRVSARDYSDE</sequence>
<feature type="domain" description="ABC3 transporter permease C-terminal" evidence="7">
    <location>
        <begin position="196"/>
        <end position="313"/>
    </location>
</feature>
<reference evidence="8 9" key="1">
    <citation type="submission" date="2017-04" db="EMBL/GenBank/DDBJ databases">
        <authorList>
            <person name="Afonso C.L."/>
            <person name="Miller P.J."/>
            <person name="Scott M.A."/>
            <person name="Spackman E."/>
            <person name="Goraichik I."/>
            <person name="Dimitrov K.M."/>
            <person name="Suarez D.L."/>
            <person name="Swayne D.E."/>
        </authorList>
    </citation>
    <scope>NUCLEOTIDE SEQUENCE [LARGE SCALE GENOMIC DNA]</scope>
    <source>
        <strain evidence="8 9">DSM 43828</strain>
    </source>
</reference>
<feature type="transmembrane region" description="Helical" evidence="6">
    <location>
        <begin position="21"/>
        <end position="45"/>
    </location>
</feature>
<dbReference type="Pfam" id="PF02687">
    <property type="entry name" value="FtsX"/>
    <property type="match status" value="1"/>
</dbReference>
<evidence type="ECO:0000256" key="6">
    <source>
        <dbReference type="SAM" id="Phobius"/>
    </source>
</evidence>
<evidence type="ECO:0000256" key="4">
    <source>
        <dbReference type="ARBA" id="ARBA00022989"/>
    </source>
</evidence>
<gene>
    <name evidence="8" type="ORF">SAMN05661093_00419</name>
</gene>
<keyword evidence="3 6" id="KW-0812">Transmembrane</keyword>
<feature type="transmembrane region" description="Helical" evidence="6">
    <location>
        <begin position="360"/>
        <end position="387"/>
    </location>
</feature>
<keyword evidence="4 6" id="KW-1133">Transmembrane helix</keyword>
<keyword evidence="9" id="KW-1185">Reference proteome</keyword>
<dbReference type="OrthoDB" id="4871813at2"/>
<evidence type="ECO:0000256" key="5">
    <source>
        <dbReference type="ARBA" id="ARBA00023136"/>
    </source>
</evidence>
<dbReference type="Proteomes" id="UP000192674">
    <property type="component" value="Unassembled WGS sequence"/>
</dbReference>
<protein>
    <submittedName>
        <fullName evidence="8">FtsX-like permease family protein</fullName>
    </submittedName>
</protein>
<dbReference type="GO" id="GO:0005886">
    <property type="term" value="C:plasma membrane"/>
    <property type="evidence" value="ECO:0007669"/>
    <property type="project" value="UniProtKB-SubCell"/>
</dbReference>
<feature type="transmembrane region" description="Helical" evidence="6">
    <location>
        <begin position="683"/>
        <end position="704"/>
    </location>
</feature>
<evidence type="ECO:0000256" key="3">
    <source>
        <dbReference type="ARBA" id="ARBA00022692"/>
    </source>
</evidence>
<evidence type="ECO:0000313" key="8">
    <source>
        <dbReference type="EMBL" id="SMC53425.1"/>
    </source>
</evidence>
<organism evidence="8 9">
    <name type="scientific">Kibdelosporangium aridum</name>
    <dbReference type="NCBI Taxonomy" id="2030"/>
    <lineage>
        <taxon>Bacteria</taxon>
        <taxon>Bacillati</taxon>
        <taxon>Actinomycetota</taxon>
        <taxon>Actinomycetes</taxon>
        <taxon>Pseudonocardiales</taxon>
        <taxon>Pseudonocardiaceae</taxon>
        <taxon>Kibdelosporangium</taxon>
    </lineage>
</organism>
<evidence type="ECO:0000313" key="9">
    <source>
        <dbReference type="Proteomes" id="UP000192674"/>
    </source>
</evidence>
<feature type="transmembrane region" description="Helical" evidence="6">
    <location>
        <begin position="408"/>
        <end position="430"/>
    </location>
</feature>
<evidence type="ECO:0000256" key="1">
    <source>
        <dbReference type="ARBA" id="ARBA00004651"/>
    </source>
</evidence>
<evidence type="ECO:0000259" key="7">
    <source>
        <dbReference type="Pfam" id="PF02687"/>
    </source>
</evidence>
<evidence type="ECO:0000256" key="2">
    <source>
        <dbReference type="ARBA" id="ARBA00022475"/>
    </source>
</evidence>
<accession>A0A1W1ZY94</accession>
<dbReference type="EMBL" id="FWXV01000001">
    <property type="protein sequence ID" value="SMC53425.1"/>
    <property type="molecule type" value="Genomic_DNA"/>
</dbReference>
<name>A0A1W1ZY94_KIBAR</name>
<feature type="transmembrane region" description="Helical" evidence="6">
    <location>
        <begin position="631"/>
        <end position="654"/>
    </location>
</feature>
<dbReference type="InterPro" id="IPR003838">
    <property type="entry name" value="ABC3_permease_C"/>
</dbReference>
<feature type="transmembrane region" description="Helical" evidence="6">
    <location>
        <begin position="236"/>
        <end position="261"/>
    </location>
</feature>
<keyword evidence="5 6" id="KW-0472">Membrane</keyword>
<feature type="transmembrane region" description="Helical" evidence="6">
    <location>
        <begin position="281"/>
        <end position="307"/>
    </location>
</feature>
<proteinExistence type="predicted"/>
<dbReference type="AlphaFoldDB" id="A0A1W1ZY94"/>